<reference evidence="1 2" key="1">
    <citation type="submission" date="2016-06" db="EMBL/GenBank/DDBJ databases">
        <authorList>
            <person name="Kjaerup R.B."/>
            <person name="Dalgaard T.S."/>
            <person name="Juul-Madsen H.R."/>
        </authorList>
    </citation>
    <scope>NUCLEOTIDE SEQUENCE [LARGE SCALE GENOMIC DNA]</scope>
    <source>
        <strain evidence="1 2">1245335.1</strain>
    </source>
</reference>
<dbReference type="RefSeq" id="WP_065034765.1">
    <property type="nucleotide sequence ID" value="NZ_LZLR01000063.1"/>
</dbReference>
<dbReference type="EMBL" id="LZLR01000063">
    <property type="protein sequence ID" value="OBK24276.1"/>
    <property type="molecule type" value="Genomic_DNA"/>
</dbReference>
<dbReference type="InterPro" id="IPR029058">
    <property type="entry name" value="AB_hydrolase_fold"/>
</dbReference>
<evidence type="ECO:0008006" key="3">
    <source>
        <dbReference type="Google" id="ProtNLM"/>
    </source>
</evidence>
<comment type="caution">
    <text evidence="1">The sequence shown here is derived from an EMBL/GenBank/DDBJ whole genome shotgun (WGS) entry which is preliminary data.</text>
</comment>
<dbReference type="SUPFAM" id="SSF53474">
    <property type="entry name" value="alpha/beta-Hydrolases"/>
    <property type="match status" value="1"/>
</dbReference>
<proteinExistence type="predicted"/>
<dbReference type="AlphaFoldDB" id="A0A1A3NQW1"/>
<name>A0A1A3NQW1_MYCAS</name>
<protein>
    <recommendedName>
        <fullName evidence="3">Alpha/beta hydrolase</fullName>
    </recommendedName>
</protein>
<dbReference type="Proteomes" id="UP000093819">
    <property type="component" value="Unassembled WGS sequence"/>
</dbReference>
<accession>A0A1A3NQW1</accession>
<evidence type="ECO:0000313" key="1">
    <source>
        <dbReference type="EMBL" id="OBK24276.1"/>
    </source>
</evidence>
<gene>
    <name evidence="1" type="ORF">A5635_17845</name>
</gene>
<organism evidence="1 2">
    <name type="scientific">Mycobacterium asiaticum</name>
    <dbReference type="NCBI Taxonomy" id="1790"/>
    <lineage>
        <taxon>Bacteria</taxon>
        <taxon>Bacillati</taxon>
        <taxon>Actinomycetota</taxon>
        <taxon>Actinomycetes</taxon>
        <taxon>Mycobacteriales</taxon>
        <taxon>Mycobacteriaceae</taxon>
        <taxon>Mycobacterium</taxon>
    </lineage>
</organism>
<sequence length="64" mass="7066">MIEPRTLEFELPHIRMTALAWGPEDGRLALCVHGFPHSAHSWRDVGAMLVANGFHVVASATWTA</sequence>
<dbReference type="OrthoDB" id="2987348at2"/>
<evidence type="ECO:0000313" key="2">
    <source>
        <dbReference type="Proteomes" id="UP000093819"/>
    </source>
</evidence>
<dbReference type="Gene3D" id="3.40.50.1820">
    <property type="entry name" value="alpha/beta hydrolase"/>
    <property type="match status" value="1"/>
</dbReference>